<feature type="region of interest" description="Disordered" evidence="1">
    <location>
        <begin position="24"/>
        <end position="59"/>
    </location>
</feature>
<dbReference type="PANTHER" id="PTHR11439">
    <property type="entry name" value="GAG-POL-RELATED RETROTRANSPOSON"/>
    <property type="match status" value="1"/>
</dbReference>
<name>B8MUQ2_TALSN</name>
<reference evidence="3" key="1">
    <citation type="journal article" date="2015" name="Genome Announc.">
        <title>Genome sequence of the AIDS-associated pathogen Penicillium marneffei (ATCC18224) and its near taxonomic relative Talaromyces stipitatus (ATCC10500).</title>
        <authorList>
            <person name="Nierman W.C."/>
            <person name="Fedorova-Abrams N.D."/>
            <person name="Andrianopoulos A."/>
        </authorList>
    </citation>
    <scope>NUCLEOTIDE SEQUENCE [LARGE SCALE GENOMIC DNA]</scope>
    <source>
        <strain evidence="3">ATCC 10500 / CBS 375.48 / QM 6759 / NRRL 1006</strain>
    </source>
</reference>
<evidence type="ECO:0000313" key="3">
    <source>
        <dbReference type="Proteomes" id="UP000001745"/>
    </source>
</evidence>
<dbReference type="EMBL" id="EQ962661">
    <property type="protein sequence ID" value="EED11719.1"/>
    <property type="molecule type" value="Genomic_DNA"/>
</dbReference>
<organism evidence="2 3">
    <name type="scientific">Talaromyces stipitatus (strain ATCC 10500 / CBS 375.48 / QM 6759 / NRRL 1006)</name>
    <name type="common">Penicillium stipitatum</name>
    <dbReference type="NCBI Taxonomy" id="441959"/>
    <lineage>
        <taxon>Eukaryota</taxon>
        <taxon>Fungi</taxon>
        <taxon>Dikarya</taxon>
        <taxon>Ascomycota</taxon>
        <taxon>Pezizomycotina</taxon>
        <taxon>Eurotiomycetes</taxon>
        <taxon>Eurotiomycetidae</taxon>
        <taxon>Eurotiales</taxon>
        <taxon>Trichocomaceae</taxon>
        <taxon>Talaromyces</taxon>
        <taxon>Talaromyces sect. Talaromyces</taxon>
    </lineage>
</organism>
<dbReference type="AlphaFoldDB" id="B8MUQ2"/>
<evidence type="ECO:0000256" key="1">
    <source>
        <dbReference type="SAM" id="MobiDB-lite"/>
    </source>
</evidence>
<dbReference type="InParanoid" id="B8MUQ2"/>
<dbReference type="PANTHER" id="PTHR11439:SF440">
    <property type="entry name" value="INTEGRASE CATALYTIC DOMAIN-CONTAINING PROTEIN"/>
    <property type="match status" value="1"/>
</dbReference>
<dbReference type="GeneID" id="8103156"/>
<gene>
    <name evidence="2" type="ORF">TSTA_109000</name>
</gene>
<dbReference type="Proteomes" id="UP000001745">
    <property type="component" value="Unassembled WGS sequence"/>
</dbReference>
<proteinExistence type="predicted"/>
<dbReference type="STRING" id="441959.B8MUQ2"/>
<dbReference type="OrthoDB" id="3799035at2759"/>
<sequence>MPLRPVNQPVRADIGAFAVTYGDSEEQDGNLDGMPSMRTNPQGDRRRGDKKRNSTTDGSIFESNHANAWWYIFPKNAPKSGIQKVFKKVDKNLKGDNKPTEGIARPLMLPNIHLKFNAARWYHITNERPEGLDQLSTSPRGRFCMGRGHASGSSWVRQSSCKWRGGFRVVPSDPNHMKSQASYIDKIANLADKRGTYHTPMEKKELFPYQQIASKSSIHKFQIEVGSLMYAALSTRVDIAFAVSRLSRFLTNPGPEHHEASDRVLCYFKQYRSRALQLGGADTFVEASDVSFEDNTLDRKSSQAYVMYLFGGAGLLYVPALDVRELHMLAGVPGCPGPSTCFRASITYTAAQHEQLLINIPESRTMKGSRKARCAGD</sequence>
<dbReference type="HOGENOM" id="CLU_733990_0_0_1"/>
<accession>B8MUQ2</accession>
<keyword evidence="3" id="KW-1185">Reference proteome</keyword>
<feature type="compositionally biased region" description="Basic and acidic residues" evidence="1">
    <location>
        <begin position="43"/>
        <end position="54"/>
    </location>
</feature>
<protein>
    <submittedName>
        <fullName evidence="2">Uncharacterized protein</fullName>
    </submittedName>
</protein>
<dbReference type="VEuPathDB" id="FungiDB:TSTA_109000"/>
<dbReference type="eggNOG" id="KOG0017">
    <property type="taxonomic scope" value="Eukaryota"/>
</dbReference>
<evidence type="ECO:0000313" key="2">
    <source>
        <dbReference type="EMBL" id="EED11719.1"/>
    </source>
</evidence>
<dbReference type="RefSeq" id="XP_002488475.1">
    <property type="nucleotide sequence ID" value="XM_002488430.1"/>
</dbReference>